<dbReference type="Pfam" id="PF05460">
    <property type="entry name" value="ORC6"/>
    <property type="match status" value="1"/>
</dbReference>
<protein>
    <recommendedName>
        <fullName evidence="10">Origin recognition complex subunit 6</fullName>
    </recommendedName>
</protein>
<proteinExistence type="inferred from homology"/>
<reference evidence="8 9" key="2">
    <citation type="submission" date="2020-07" db="EMBL/GenBank/DDBJ databases">
        <title>Genome assembly of wild tea tree DASZ reveals pedigree and selection history of tea varieties.</title>
        <authorList>
            <person name="Zhang W."/>
        </authorList>
    </citation>
    <scope>NUCLEOTIDE SEQUENCE [LARGE SCALE GENOMIC DNA]</scope>
    <source>
        <strain evidence="9">cv. G240</strain>
        <tissue evidence="8">Leaf</tissue>
    </source>
</reference>
<gene>
    <name evidence="8" type="ORF">HYC85_023344</name>
</gene>
<evidence type="ECO:0000259" key="7">
    <source>
        <dbReference type="Pfam" id="PF21913"/>
    </source>
</evidence>
<sequence>MDITDIANKLGLSDSKHVIRKAAELRRLSDIQFDSSVIGIGEICKAIICLEIAATRFEVMCDRQSAIRLSGMSEKAYIRSFNAMQNGLGVKNKLDIRELGIQFGCIRLIPFVQRGLSLYKDRFLKSLPATRRASADFTRPVFTAVAFYLCAKKHKLKVDKIKLIELCGTSESEFSSLSDLVISKSMPHLELILQFTLWMVDLLDALPEKRRCEDGGYSSDDGKELSCYKKRKCTEKHAYEEWKSNVIESNNHSKAKVRTKRTKQARLNFMNEVPETQEVGAM</sequence>
<dbReference type="InterPro" id="IPR008721">
    <property type="entry name" value="ORC6_cyclin_first"/>
</dbReference>
<feature type="domain" description="ORC6 second cyclin-like" evidence="7">
    <location>
        <begin position="94"/>
        <end position="179"/>
    </location>
</feature>
<dbReference type="EMBL" id="JACBKZ010000011">
    <property type="protein sequence ID" value="KAF5939085.1"/>
    <property type="molecule type" value="Genomic_DNA"/>
</dbReference>
<feature type="domain" description="ORC6 first cyclin-like" evidence="6">
    <location>
        <begin position="3"/>
        <end position="91"/>
    </location>
</feature>
<dbReference type="GO" id="GO:0003677">
    <property type="term" value="F:DNA binding"/>
    <property type="evidence" value="ECO:0007669"/>
    <property type="project" value="UniProtKB-KW"/>
</dbReference>
<dbReference type="AlphaFoldDB" id="A0A7J7GFI4"/>
<dbReference type="Pfam" id="PF21913">
    <property type="entry name" value="ORC6_2nd"/>
    <property type="match status" value="1"/>
</dbReference>
<comment type="similarity">
    <text evidence="2">Belongs to the ORC6 family.</text>
</comment>
<evidence type="ECO:0000313" key="9">
    <source>
        <dbReference type="Proteomes" id="UP000593564"/>
    </source>
</evidence>
<dbReference type="GO" id="GO:0005664">
    <property type="term" value="C:nuclear origin of replication recognition complex"/>
    <property type="evidence" value="ECO:0007669"/>
    <property type="project" value="InterPro"/>
</dbReference>
<keyword evidence="4" id="KW-0238">DNA-binding</keyword>
<dbReference type="CDD" id="cd11583">
    <property type="entry name" value="Orc6_mid"/>
    <property type="match status" value="1"/>
</dbReference>
<keyword evidence="5" id="KW-0539">Nucleus</keyword>
<evidence type="ECO:0008006" key="10">
    <source>
        <dbReference type="Google" id="ProtNLM"/>
    </source>
</evidence>
<reference evidence="9" key="1">
    <citation type="journal article" date="2020" name="Nat. Commun.">
        <title>Genome assembly of wild tea tree DASZ reveals pedigree and selection history of tea varieties.</title>
        <authorList>
            <person name="Zhang W."/>
            <person name="Zhang Y."/>
            <person name="Qiu H."/>
            <person name="Guo Y."/>
            <person name="Wan H."/>
            <person name="Zhang X."/>
            <person name="Scossa F."/>
            <person name="Alseekh S."/>
            <person name="Zhang Q."/>
            <person name="Wang P."/>
            <person name="Xu L."/>
            <person name="Schmidt M.H."/>
            <person name="Jia X."/>
            <person name="Li D."/>
            <person name="Zhu A."/>
            <person name="Guo F."/>
            <person name="Chen W."/>
            <person name="Ni D."/>
            <person name="Usadel B."/>
            <person name="Fernie A.R."/>
            <person name="Wen W."/>
        </authorList>
    </citation>
    <scope>NUCLEOTIDE SEQUENCE [LARGE SCALE GENOMIC DNA]</scope>
    <source>
        <strain evidence="9">cv. G240</strain>
    </source>
</reference>
<dbReference type="Proteomes" id="UP000593564">
    <property type="component" value="Unassembled WGS sequence"/>
</dbReference>
<evidence type="ECO:0000256" key="2">
    <source>
        <dbReference type="ARBA" id="ARBA00010840"/>
    </source>
</evidence>
<organism evidence="8 9">
    <name type="scientific">Camellia sinensis</name>
    <name type="common">Tea plant</name>
    <name type="synonym">Thea sinensis</name>
    <dbReference type="NCBI Taxonomy" id="4442"/>
    <lineage>
        <taxon>Eukaryota</taxon>
        <taxon>Viridiplantae</taxon>
        <taxon>Streptophyta</taxon>
        <taxon>Embryophyta</taxon>
        <taxon>Tracheophyta</taxon>
        <taxon>Spermatophyta</taxon>
        <taxon>Magnoliopsida</taxon>
        <taxon>eudicotyledons</taxon>
        <taxon>Gunneridae</taxon>
        <taxon>Pentapetalae</taxon>
        <taxon>asterids</taxon>
        <taxon>Ericales</taxon>
        <taxon>Theaceae</taxon>
        <taxon>Camellia</taxon>
    </lineage>
</organism>
<evidence type="ECO:0000256" key="5">
    <source>
        <dbReference type="ARBA" id="ARBA00023242"/>
    </source>
</evidence>
<comment type="subcellular location">
    <subcellularLocation>
        <location evidence="1">Nucleus</location>
    </subcellularLocation>
</comment>
<keyword evidence="3" id="KW-0235">DNA replication</keyword>
<evidence type="ECO:0000313" key="8">
    <source>
        <dbReference type="EMBL" id="KAF5939085.1"/>
    </source>
</evidence>
<evidence type="ECO:0000256" key="4">
    <source>
        <dbReference type="ARBA" id="ARBA00023125"/>
    </source>
</evidence>
<keyword evidence="9" id="KW-1185">Reference proteome</keyword>
<dbReference type="Gene3D" id="1.10.472.10">
    <property type="entry name" value="Cyclin-like"/>
    <property type="match status" value="1"/>
</dbReference>
<comment type="caution">
    <text evidence="8">The sequence shown here is derived from an EMBL/GenBank/DDBJ whole genome shotgun (WGS) entry which is preliminary data.</text>
</comment>
<dbReference type="InterPro" id="IPR054113">
    <property type="entry name" value="ORC6_cyclin-like_2nd"/>
</dbReference>
<dbReference type="PANTHER" id="PTHR13394:SF0">
    <property type="entry name" value="ORIGIN RECOGNITION COMPLEX SUBUNIT 6"/>
    <property type="match status" value="1"/>
</dbReference>
<accession>A0A7J7GFI4</accession>
<dbReference type="GO" id="GO:0006270">
    <property type="term" value="P:DNA replication initiation"/>
    <property type="evidence" value="ECO:0007669"/>
    <property type="project" value="TreeGrafter"/>
</dbReference>
<dbReference type="PANTHER" id="PTHR13394">
    <property type="entry name" value="ORIGIN RECOGNITION COMPLEX SUBUNIT 6"/>
    <property type="match status" value="1"/>
</dbReference>
<evidence type="ECO:0000256" key="1">
    <source>
        <dbReference type="ARBA" id="ARBA00004123"/>
    </source>
</evidence>
<name>A0A7J7GFI4_CAMSI</name>
<evidence type="ECO:0000256" key="3">
    <source>
        <dbReference type="ARBA" id="ARBA00022705"/>
    </source>
</evidence>
<dbReference type="InterPro" id="IPR020529">
    <property type="entry name" value="ORC6_met/pln"/>
</dbReference>
<evidence type="ECO:0000259" key="6">
    <source>
        <dbReference type="Pfam" id="PF05460"/>
    </source>
</evidence>